<evidence type="ECO:0000313" key="2">
    <source>
        <dbReference type="EMBL" id="CAK4031774.1"/>
    </source>
</evidence>
<feature type="signal peptide" evidence="1">
    <location>
        <begin position="1"/>
        <end position="16"/>
    </location>
</feature>
<evidence type="ECO:0000313" key="3">
    <source>
        <dbReference type="Proteomes" id="UP001296104"/>
    </source>
</evidence>
<protein>
    <submittedName>
        <fullName evidence="2">Uncharacterized protein</fullName>
    </submittedName>
</protein>
<sequence>MKYALLFNAFTAVCVAKGQPKLCGSDKHNSIQQAIGKFCQKTNIVVPSTYATNGMRGNDGKGFVSIEGTCHPPQWVPQEYCMEQFNNMCANEEVTKKFGRNGCQTWITYGPA</sequence>
<dbReference type="EMBL" id="CAVMBE010000053">
    <property type="protein sequence ID" value="CAK4031774.1"/>
    <property type="molecule type" value="Genomic_DNA"/>
</dbReference>
<keyword evidence="3" id="KW-1185">Reference proteome</keyword>
<organism evidence="2 3">
    <name type="scientific">Lecanosticta acicola</name>
    <dbReference type="NCBI Taxonomy" id="111012"/>
    <lineage>
        <taxon>Eukaryota</taxon>
        <taxon>Fungi</taxon>
        <taxon>Dikarya</taxon>
        <taxon>Ascomycota</taxon>
        <taxon>Pezizomycotina</taxon>
        <taxon>Dothideomycetes</taxon>
        <taxon>Dothideomycetidae</taxon>
        <taxon>Mycosphaerellales</taxon>
        <taxon>Mycosphaerellaceae</taxon>
        <taxon>Lecanosticta</taxon>
    </lineage>
</organism>
<comment type="caution">
    <text evidence="2">The sequence shown here is derived from an EMBL/GenBank/DDBJ whole genome shotgun (WGS) entry which is preliminary data.</text>
</comment>
<accession>A0AAI8Z3I5</accession>
<dbReference type="AlphaFoldDB" id="A0AAI8Z3I5"/>
<evidence type="ECO:0000256" key="1">
    <source>
        <dbReference type="SAM" id="SignalP"/>
    </source>
</evidence>
<reference evidence="2" key="1">
    <citation type="submission" date="2023-11" db="EMBL/GenBank/DDBJ databases">
        <authorList>
            <person name="Alioto T."/>
            <person name="Alioto T."/>
            <person name="Gomez Garrido J."/>
        </authorList>
    </citation>
    <scope>NUCLEOTIDE SEQUENCE</scope>
</reference>
<feature type="chain" id="PRO_5042558145" evidence="1">
    <location>
        <begin position="17"/>
        <end position="112"/>
    </location>
</feature>
<gene>
    <name evidence="2" type="ORF">LECACI_7A006932</name>
</gene>
<dbReference type="Proteomes" id="UP001296104">
    <property type="component" value="Unassembled WGS sequence"/>
</dbReference>
<proteinExistence type="predicted"/>
<name>A0AAI8Z3I5_9PEZI</name>
<keyword evidence="1" id="KW-0732">Signal</keyword>